<dbReference type="PANTHER" id="PTHR47837">
    <property type="entry name" value="GTP PYROPHOSPHOKINASE YJBM"/>
    <property type="match status" value="1"/>
</dbReference>
<organism evidence="5 6">
    <name type="scientific">Lentilactobacillus senioris DSM 24302 = JCM 17472</name>
    <dbReference type="NCBI Taxonomy" id="1423802"/>
    <lineage>
        <taxon>Bacteria</taxon>
        <taxon>Bacillati</taxon>
        <taxon>Bacillota</taxon>
        <taxon>Bacilli</taxon>
        <taxon>Lactobacillales</taxon>
        <taxon>Lactobacillaceae</taxon>
        <taxon>Lentilactobacillus</taxon>
    </lineage>
</organism>
<evidence type="ECO:0000259" key="4">
    <source>
        <dbReference type="SMART" id="SM00954"/>
    </source>
</evidence>
<dbReference type="PATRIC" id="fig|1423802.4.peg.1317"/>
<sequence>MTKGGINMADENHNELQPQPHRIVDDLPSELSTGAAVKEVLNLTQKFDGEFKIRYQTALDLIVAKLNFIDRSYQLEHDATLIDSIQSRIKSPDSIVEKMERKQLNFTTDRIADYIRDIAGVRVITRFISDIETMQRLIKEQPDIQVVTEKDYVANPKANGYRSLHLIVEVPVYLSTGEERIPVEIQIRTIGMNFWASLEHELNYKKDIPNKEQLRTDLTRKAHDITQLDEEMDDLRAKIRK</sequence>
<feature type="region of interest" description="Disordered" evidence="3">
    <location>
        <begin position="1"/>
        <end position="20"/>
    </location>
</feature>
<dbReference type="InterPro" id="IPR007685">
    <property type="entry name" value="RelA_SpoT"/>
</dbReference>
<comment type="caution">
    <text evidence="5">The sequence shown here is derived from an EMBL/GenBank/DDBJ whole genome shotgun (WGS) entry which is preliminary data.</text>
</comment>
<dbReference type="EMBL" id="AYZR01000004">
    <property type="protein sequence ID" value="KRM94344.1"/>
    <property type="molecule type" value="Genomic_DNA"/>
</dbReference>
<dbReference type="GO" id="GO:0016301">
    <property type="term" value="F:kinase activity"/>
    <property type="evidence" value="ECO:0007669"/>
    <property type="project" value="UniProtKB-KW"/>
</dbReference>
<dbReference type="SMART" id="SM00954">
    <property type="entry name" value="RelA_SpoT"/>
    <property type="match status" value="1"/>
</dbReference>
<keyword evidence="2" id="KW-0175">Coiled coil</keyword>
<dbReference type="PANTHER" id="PTHR47837:SF2">
    <property type="entry name" value="GTP PYROPHOSPHOKINASE YWAC"/>
    <property type="match status" value="1"/>
</dbReference>
<gene>
    <name evidence="5" type="ORF">FC56_GL001298</name>
</gene>
<dbReference type="GO" id="GO:0015970">
    <property type="term" value="P:guanosine tetraphosphate biosynthetic process"/>
    <property type="evidence" value="ECO:0007669"/>
    <property type="project" value="UniProtKB-UniPathway"/>
</dbReference>
<dbReference type="Gene3D" id="3.30.460.10">
    <property type="entry name" value="Beta Polymerase, domain 2"/>
    <property type="match status" value="1"/>
</dbReference>
<comment type="pathway">
    <text evidence="1">Purine metabolism; ppGpp biosynthesis; ppGpp from GTP: step 1/2.</text>
</comment>
<dbReference type="UniPathway" id="UPA00908">
    <property type="reaction ID" value="UER00884"/>
</dbReference>
<evidence type="ECO:0000256" key="2">
    <source>
        <dbReference type="SAM" id="Coils"/>
    </source>
</evidence>
<dbReference type="Proteomes" id="UP000051256">
    <property type="component" value="Unassembled WGS sequence"/>
</dbReference>
<evidence type="ECO:0000256" key="1">
    <source>
        <dbReference type="ARBA" id="ARBA00004976"/>
    </source>
</evidence>
<keyword evidence="5" id="KW-0418">Kinase</keyword>
<dbReference type="CDD" id="cd05399">
    <property type="entry name" value="NT_Rel-Spo_like"/>
    <property type="match status" value="1"/>
</dbReference>
<evidence type="ECO:0000313" key="6">
    <source>
        <dbReference type="Proteomes" id="UP000051256"/>
    </source>
</evidence>
<dbReference type="InterPro" id="IPR043519">
    <property type="entry name" value="NT_sf"/>
</dbReference>
<proteinExistence type="predicted"/>
<dbReference type="STRING" id="1423802.FC56_GL001298"/>
<dbReference type="SUPFAM" id="SSF81301">
    <property type="entry name" value="Nucleotidyltransferase"/>
    <property type="match status" value="1"/>
</dbReference>
<accession>A0A0R2CRM7</accession>
<feature type="coiled-coil region" evidence="2">
    <location>
        <begin position="211"/>
        <end position="238"/>
    </location>
</feature>
<keyword evidence="5" id="KW-0808">Transferase</keyword>
<evidence type="ECO:0000256" key="3">
    <source>
        <dbReference type="SAM" id="MobiDB-lite"/>
    </source>
</evidence>
<reference evidence="5 6" key="1">
    <citation type="journal article" date="2015" name="Genome Announc.">
        <title>Expanding the biotechnology potential of lactobacilli through comparative genomics of 213 strains and associated genera.</title>
        <authorList>
            <person name="Sun Z."/>
            <person name="Harris H.M."/>
            <person name="McCann A."/>
            <person name="Guo C."/>
            <person name="Argimon S."/>
            <person name="Zhang W."/>
            <person name="Yang X."/>
            <person name="Jeffery I.B."/>
            <person name="Cooney J.C."/>
            <person name="Kagawa T.F."/>
            <person name="Liu W."/>
            <person name="Song Y."/>
            <person name="Salvetti E."/>
            <person name="Wrobel A."/>
            <person name="Rasinkangas P."/>
            <person name="Parkhill J."/>
            <person name="Rea M.C."/>
            <person name="O'Sullivan O."/>
            <person name="Ritari J."/>
            <person name="Douillard F.P."/>
            <person name="Paul Ross R."/>
            <person name="Yang R."/>
            <person name="Briner A.E."/>
            <person name="Felis G.E."/>
            <person name="de Vos W.M."/>
            <person name="Barrangou R."/>
            <person name="Klaenhammer T.R."/>
            <person name="Caufield P.W."/>
            <person name="Cui Y."/>
            <person name="Zhang H."/>
            <person name="O'Toole P.W."/>
        </authorList>
    </citation>
    <scope>NUCLEOTIDE SEQUENCE [LARGE SCALE GENOMIC DNA]</scope>
    <source>
        <strain evidence="5 6">DSM 24302</strain>
    </source>
</reference>
<keyword evidence="6" id="KW-1185">Reference proteome</keyword>
<feature type="domain" description="RelA/SpoT" evidence="4">
    <location>
        <begin position="87"/>
        <end position="210"/>
    </location>
</feature>
<dbReference type="Pfam" id="PF04607">
    <property type="entry name" value="RelA_SpoT"/>
    <property type="match status" value="1"/>
</dbReference>
<dbReference type="InterPro" id="IPR052366">
    <property type="entry name" value="GTP_Pyrophosphokinase"/>
</dbReference>
<name>A0A0R2CRM7_9LACO</name>
<dbReference type="Gene3D" id="1.10.287.860">
    <property type="entry name" value="Nucleotidyltransferase"/>
    <property type="match status" value="1"/>
</dbReference>
<evidence type="ECO:0000313" key="5">
    <source>
        <dbReference type="EMBL" id="KRM94344.1"/>
    </source>
</evidence>
<dbReference type="AlphaFoldDB" id="A0A0R2CRM7"/>
<protein>
    <submittedName>
        <fullName evidence="5">GTP pyrophosphokinase</fullName>
    </submittedName>
</protein>